<dbReference type="EMBL" id="JAVRHY010000002">
    <property type="protein sequence ID" value="MDT0617491.1"/>
    <property type="molecule type" value="Genomic_DNA"/>
</dbReference>
<comment type="caution">
    <text evidence="2">The sequence shown here is derived from an EMBL/GenBank/DDBJ whole genome shotgun (WGS) entry which is preliminary data.</text>
</comment>
<evidence type="ECO:0000313" key="2">
    <source>
        <dbReference type="EMBL" id="MDT0617491.1"/>
    </source>
</evidence>
<protein>
    <recommendedName>
        <fullName evidence="4">DUF2946 domain-containing protein</fullName>
    </recommendedName>
</protein>
<accession>A0ABU3B942</accession>
<sequence>MTMLSRLRSFWRPVAVLALAAALLSGTWPALEIHSHADTGKSMVATADHHHEQADTWGDRDGLHIHACACAAHCSALPAARTVIGARASCVGMTNHREDLASGVS</sequence>
<evidence type="ECO:0008006" key="4">
    <source>
        <dbReference type="Google" id="ProtNLM"/>
    </source>
</evidence>
<name>A0ABU3B942_9GAMM</name>
<feature type="signal peptide" evidence="1">
    <location>
        <begin position="1"/>
        <end position="30"/>
    </location>
</feature>
<gene>
    <name evidence="2" type="ORF">RM531_03320</name>
</gene>
<evidence type="ECO:0000256" key="1">
    <source>
        <dbReference type="SAM" id="SignalP"/>
    </source>
</evidence>
<evidence type="ECO:0000313" key="3">
    <source>
        <dbReference type="Proteomes" id="UP001259982"/>
    </source>
</evidence>
<dbReference type="Proteomes" id="UP001259982">
    <property type="component" value="Unassembled WGS sequence"/>
</dbReference>
<keyword evidence="3" id="KW-1185">Reference proteome</keyword>
<feature type="chain" id="PRO_5047258521" description="DUF2946 domain-containing protein" evidence="1">
    <location>
        <begin position="31"/>
        <end position="105"/>
    </location>
</feature>
<organism evidence="2 3">
    <name type="scientific">Spectribacter acetivorans</name>
    <dbReference type="NCBI Taxonomy" id="3075603"/>
    <lineage>
        <taxon>Bacteria</taxon>
        <taxon>Pseudomonadati</taxon>
        <taxon>Pseudomonadota</taxon>
        <taxon>Gammaproteobacteria</taxon>
        <taxon>Salinisphaerales</taxon>
        <taxon>Salinisphaeraceae</taxon>
        <taxon>Spectribacter</taxon>
    </lineage>
</organism>
<reference evidence="2 3" key="1">
    <citation type="submission" date="2023-09" db="EMBL/GenBank/DDBJ databases">
        <authorList>
            <person name="Rey-Velasco X."/>
        </authorList>
    </citation>
    <scope>NUCLEOTIDE SEQUENCE [LARGE SCALE GENOMIC DNA]</scope>
    <source>
        <strain evidence="2 3">P385</strain>
    </source>
</reference>
<proteinExistence type="predicted"/>
<keyword evidence="1" id="KW-0732">Signal</keyword>
<dbReference type="RefSeq" id="WP_311657286.1">
    <property type="nucleotide sequence ID" value="NZ_JAVRHY010000002.1"/>
</dbReference>